<organism evidence="5 6">
    <name type="scientific">Apium graveolens</name>
    <name type="common">Celery</name>
    <dbReference type="NCBI Taxonomy" id="4045"/>
    <lineage>
        <taxon>Eukaryota</taxon>
        <taxon>Viridiplantae</taxon>
        <taxon>Streptophyta</taxon>
        <taxon>Embryophyta</taxon>
        <taxon>Tracheophyta</taxon>
        <taxon>Spermatophyta</taxon>
        <taxon>Magnoliopsida</taxon>
        <taxon>eudicotyledons</taxon>
        <taxon>Gunneridae</taxon>
        <taxon>Pentapetalae</taxon>
        <taxon>asterids</taxon>
        <taxon>campanulids</taxon>
        <taxon>Apiales</taxon>
        <taxon>Apiaceae</taxon>
        <taxon>Apioideae</taxon>
        <taxon>apioid superclade</taxon>
        <taxon>Apieae</taxon>
        <taxon>Apium</taxon>
    </lineage>
</organism>
<sequence length="550" mass="61214">MTEPERASDQILDWIEGSLSYHPSFYPYSLDNPCTTGALNTDSWLDICQDLDQELDNNDFTCINCNSDLNTTAATSTLLVEPFVSNHQLPPETSKKRKASNEPNSNASQAHNKNQNPRSNEADDGDKVAVEQRISVKKTGTRRGVTKLSGSDAKSNDSEEGRWAEQLLNPCAIAITAGNLNRVQHLLYVLHELASPTGDANHRLAVHGLQALAHHLSAPHTHSGSAKSMSFASAKPRFFKDALIYINDINPWFTIPNNIANASILQILSQQQSPQSLHIVDIGVSHGVQWPTLLDSLTRRPGGPPKLVRLTVIAPTCDSDQSIEMPFAVGPPGYSSVPQLIAYAETLKVNLHINILEGHSLQSLNAQVIGSTPDETLIICAQFRVHQINHNNPDDRTKFLKAMRSLEPKAMILNENDIDCSCNNCGNFATGFSRRVEYLWKFLDCTSAAFKGGDCEERRMVEGETAKTLTYTGEMNERKEKWCERMRGAGFIGKVFGEDAIDGARVLLKKYDRHWEMRVEERDGCVGLWWKGQPVSFCSLWTIDRKQNDK</sequence>
<name>A0A6L5BC92_APIGR</name>
<evidence type="ECO:0000256" key="4">
    <source>
        <dbReference type="SAM" id="MobiDB-lite"/>
    </source>
</evidence>
<accession>A0A6L5BC92</accession>
<comment type="caution">
    <text evidence="3">Lacks conserved residue(s) required for the propagation of feature annotation.</text>
</comment>
<protein>
    <submittedName>
        <fullName evidence="5">Uncharacterized protein</fullName>
    </submittedName>
</protein>
<proteinExistence type="inferred from homology"/>
<evidence type="ECO:0000313" key="6">
    <source>
        <dbReference type="Proteomes" id="UP000593563"/>
    </source>
</evidence>
<gene>
    <name evidence="5" type="ORF">AG4045_001451</name>
</gene>
<feature type="short sequence motif" description="VHIID" evidence="3">
    <location>
        <begin position="277"/>
        <end position="281"/>
    </location>
</feature>
<comment type="caution">
    <text evidence="5">The sequence shown here is derived from an EMBL/GenBank/DDBJ whole genome shotgun (WGS) entry which is preliminary data.</text>
</comment>
<dbReference type="Pfam" id="PF03514">
    <property type="entry name" value="GRAS"/>
    <property type="match status" value="1"/>
</dbReference>
<dbReference type="EMBL" id="WRXP01001507">
    <property type="protein sequence ID" value="KAF1002252.1"/>
    <property type="molecule type" value="Genomic_DNA"/>
</dbReference>
<dbReference type="AlphaFoldDB" id="A0A6L5BC92"/>
<comment type="similarity">
    <text evidence="3">Belongs to the GRAS family.</text>
</comment>
<reference evidence="5" key="1">
    <citation type="submission" date="2020-01" db="EMBL/GenBank/DDBJ databases">
        <title>The Celery Genome Sequence Reveals Sequential Paleo-tetraploidization, Resistance Gene Elimination, Karyotype Evolution, and Functional Innovation in Apiales.</title>
        <authorList>
            <person name="Song X."/>
        </authorList>
    </citation>
    <scope>NUCLEOTIDE SEQUENCE</scope>
    <source>
        <tissue evidence="5">Leaf</tissue>
    </source>
</reference>
<evidence type="ECO:0000313" key="5">
    <source>
        <dbReference type="EMBL" id="KAF1002252.1"/>
    </source>
</evidence>
<dbReference type="PANTHER" id="PTHR31636">
    <property type="entry name" value="OSJNBA0084A10.13 PROTEIN-RELATED"/>
    <property type="match status" value="1"/>
</dbReference>
<keyword evidence="2" id="KW-0804">Transcription</keyword>
<keyword evidence="6" id="KW-1185">Reference proteome</keyword>
<feature type="region of interest" description="Disordered" evidence="4">
    <location>
        <begin position="84"/>
        <end position="160"/>
    </location>
</feature>
<feature type="compositionally biased region" description="Basic residues" evidence="4">
    <location>
        <begin position="135"/>
        <end position="145"/>
    </location>
</feature>
<dbReference type="InterPro" id="IPR005202">
    <property type="entry name" value="TF_GRAS"/>
</dbReference>
<feature type="region of interest" description="SAW" evidence="3">
    <location>
        <begin position="470"/>
        <end position="542"/>
    </location>
</feature>
<evidence type="ECO:0000256" key="2">
    <source>
        <dbReference type="ARBA" id="ARBA00023163"/>
    </source>
</evidence>
<dbReference type="Proteomes" id="UP000593563">
    <property type="component" value="Unassembled WGS sequence"/>
</dbReference>
<feature type="compositionally biased region" description="Polar residues" evidence="4">
    <location>
        <begin position="101"/>
        <end position="119"/>
    </location>
</feature>
<keyword evidence="1" id="KW-0805">Transcription regulation</keyword>
<evidence type="ECO:0000256" key="3">
    <source>
        <dbReference type="PROSITE-ProRule" id="PRU01191"/>
    </source>
</evidence>
<evidence type="ECO:0000256" key="1">
    <source>
        <dbReference type="ARBA" id="ARBA00023015"/>
    </source>
</evidence>
<dbReference type="PROSITE" id="PS50985">
    <property type="entry name" value="GRAS"/>
    <property type="match status" value="1"/>
</dbReference>